<dbReference type="GO" id="GO:0046872">
    <property type="term" value="F:metal ion binding"/>
    <property type="evidence" value="ECO:0007669"/>
    <property type="project" value="UniProtKB-KW"/>
</dbReference>
<keyword evidence="5" id="KW-0540">Nuclease</keyword>
<reference evidence="5" key="1">
    <citation type="journal article" date="2020" name="mSystems">
        <title>Genome- and Community-Level Interaction Insights into Carbon Utilization and Element Cycling Functions of Hydrothermarchaeota in Hydrothermal Sediment.</title>
        <authorList>
            <person name="Zhou Z."/>
            <person name="Liu Y."/>
            <person name="Xu W."/>
            <person name="Pan J."/>
            <person name="Luo Z.H."/>
            <person name="Li M."/>
        </authorList>
    </citation>
    <scope>NUCLEOTIDE SEQUENCE [LARGE SCALE GENOMIC DNA]</scope>
    <source>
        <strain evidence="5">HyVt-233</strain>
    </source>
</reference>
<dbReference type="Gene3D" id="1.10.3210.30">
    <property type="match status" value="1"/>
</dbReference>
<sequence>MTHPILYSAKGERYTEHINRCLEKFDIVFPIWELTIKRIFSISENDDVEDLLKEMIIFHDLGKLTKRWQERLGTNKKLPSHAPIGAAYLYKTFSKKNVSEDLKNAISFAVAIHHTDKGLLSDNIERPDVQAINDGIVDFNGKILWHEGRKDLSNAYFPFDAENLNVYDLKEMAKGLRVWAKGCGLLEQHKRRLQASLVHHILKLCDISAATERKEYQKKNDQNYYGGWFMVENIKSYVDKISSRLRALELHAELRRWVEVLKSKYNPQMLILFGSFSQERIKRWSDIDLIIVKETDKPFLERIKEVLLLLKPRVGVDVLVYTPEEFKNMYNSREFFKKEIIEKGVKLYERGS</sequence>
<dbReference type="NCBIfam" id="TIGR01596">
    <property type="entry name" value="cas3_HD"/>
    <property type="match status" value="1"/>
</dbReference>
<dbReference type="PANTHER" id="PTHR43449">
    <property type="entry name" value="NUCLEOTIDYLTRANSFERASE"/>
    <property type="match status" value="1"/>
</dbReference>
<proteinExistence type="predicted"/>
<dbReference type="GO" id="GO:0051607">
    <property type="term" value="P:defense response to virus"/>
    <property type="evidence" value="ECO:0007669"/>
    <property type="project" value="UniProtKB-KW"/>
</dbReference>
<dbReference type="CDD" id="cd09641">
    <property type="entry name" value="Cas3''_I"/>
    <property type="match status" value="1"/>
</dbReference>
<accession>A0A7C0U3Z1</accession>
<keyword evidence="2" id="KW-0378">Hydrolase</keyword>
<organism evidence="5">
    <name type="scientific">Desulfofervidus auxilii</name>
    <dbReference type="NCBI Taxonomy" id="1621989"/>
    <lineage>
        <taxon>Bacteria</taxon>
        <taxon>Pseudomonadati</taxon>
        <taxon>Thermodesulfobacteriota</taxon>
        <taxon>Candidatus Desulfofervidia</taxon>
        <taxon>Candidatus Desulfofervidales</taxon>
        <taxon>Candidatus Desulfofervidaceae</taxon>
        <taxon>Candidatus Desulfofervidus</taxon>
    </lineage>
</organism>
<dbReference type="InterPro" id="IPR043519">
    <property type="entry name" value="NT_sf"/>
</dbReference>
<protein>
    <submittedName>
        <fullName evidence="5">CRISPR-associated endonuclease Cas3</fullName>
    </submittedName>
</protein>
<dbReference type="PROSITE" id="PS51643">
    <property type="entry name" value="HD_CAS3"/>
    <property type="match status" value="1"/>
</dbReference>
<keyword evidence="5" id="KW-0255">Endonuclease</keyword>
<evidence type="ECO:0000256" key="1">
    <source>
        <dbReference type="ARBA" id="ARBA00022723"/>
    </source>
</evidence>
<keyword evidence="1" id="KW-0479">Metal-binding</keyword>
<dbReference type="Gene3D" id="3.30.460.10">
    <property type="entry name" value="Beta Polymerase, domain 2"/>
    <property type="match status" value="1"/>
</dbReference>
<keyword evidence="3" id="KW-0051">Antiviral defense</keyword>
<evidence type="ECO:0000259" key="4">
    <source>
        <dbReference type="PROSITE" id="PS51643"/>
    </source>
</evidence>
<gene>
    <name evidence="5" type="ORF">ENG63_09330</name>
</gene>
<dbReference type="GO" id="GO:0016787">
    <property type="term" value="F:hydrolase activity"/>
    <property type="evidence" value="ECO:0007669"/>
    <property type="project" value="UniProtKB-KW"/>
</dbReference>
<dbReference type="InterPro" id="IPR038257">
    <property type="entry name" value="CRISPR-assoc_Cas3_HD_sf"/>
</dbReference>
<evidence type="ECO:0000313" key="5">
    <source>
        <dbReference type="EMBL" id="HDD45042.1"/>
    </source>
</evidence>
<dbReference type="Proteomes" id="UP000886289">
    <property type="component" value="Unassembled WGS sequence"/>
</dbReference>
<name>A0A7C0U3Z1_DESA2</name>
<dbReference type="Pfam" id="PF18765">
    <property type="entry name" value="Polbeta"/>
    <property type="match status" value="1"/>
</dbReference>
<dbReference type="EMBL" id="DRBS01000346">
    <property type="protein sequence ID" value="HDD45042.1"/>
    <property type="molecule type" value="Genomic_DNA"/>
</dbReference>
<dbReference type="CDD" id="cd05403">
    <property type="entry name" value="NT_KNTase_like"/>
    <property type="match status" value="1"/>
</dbReference>
<dbReference type="GO" id="GO:0004519">
    <property type="term" value="F:endonuclease activity"/>
    <property type="evidence" value="ECO:0007669"/>
    <property type="project" value="UniProtKB-KW"/>
</dbReference>
<dbReference type="SUPFAM" id="SSF109604">
    <property type="entry name" value="HD-domain/PDEase-like"/>
    <property type="match status" value="1"/>
</dbReference>
<evidence type="ECO:0000256" key="3">
    <source>
        <dbReference type="ARBA" id="ARBA00023118"/>
    </source>
</evidence>
<feature type="domain" description="HD Cas3-type" evidence="4">
    <location>
        <begin position="7"/>
        <end position="208"/>
    </location>
</feature>
<dbReference type="AlphaFoldDB" id="A0A7C0U3Z1"/>
<dbReference type="SUPFAM" id="SSF81301">
    <property type="entry name" value="Nucleotidyltransferase"/>
    <property type="match status" value="1"/>
</dbReference>
<dbReference type="InterPro" id="IPR041633">
    <property type="entry name" value="Polbeta"/>
</dbReference>
<comment type="caution">
    <text evidence="5">The sequence shown here is derived from an EMBL/GenBank/DDBJ whole genome shotgun (WGS) entry which is preliminary data.</text>
</comment>
<dbReference type="PANTHER" id="PTHR43449:SF3">
    <property type="entry name" value="POLYMERASE NUCLEOTIDYL TRANSFERASE DOMAIN-CONTAINING PROTEIN"/>
    <property type="match status" value="1"/>
</dbReference>
<dbReference type="InterPro" id="IPR006483">
    <property type="entry name" value="CRISPR-assoc_Cas3_HD"/>
</dbReference>
<evidence type="ECO:0000256" key="2">
    <source>
        <dbReference type="ARBA" id="ARBA00022801"/>
    </source>
</evidence>